<comment type="subcellular location">
    <subcellularLocation>
        <location evidence="1">Cell surface</location>
    </subcellularLocation>
</comment>
<dbReference type="EMBL" id="QQAY01000003">
    <property type="protein sequence ID" value="RDI44163.1"/>
    <property type="molecule type" value="Genomic_DNA"/>
</dbReference>
<dbReference type="Gene3D" id="3.30.700.10">
    <property type="entry name" value="Glycoprotein, Type 4 Pilin"/>
    <property type="match status" value="1"/>
</dbReference>
<gene>
    <name evidence="4" type="ORF">DFR59_103229</name>
</gene>
<keyword evidence="3" id="KW-1133">Transmembrane helix</keyword>
<sequence length="133" mass="14970">MNNQRGFTLIEVLLSITILGILAVILLQFTGFFSFLDERSDTKQKAIELANQELVKEAEEINNAEANDTYELKNTPAIQSELISINGSPTFDMCKEKNECVFVSSIVHIKVINEKKEEAVIPKLLVVGVKWKE</sequence>
<accession>A0A370GQC2</accession>
<dbReference type="Pfam" id="PF07963">
    <property type="entry name" value="N_methyl"/>
    <property type="match status" value="1"/>
</dbReference>
<keyword evidence="2" id="KW-0178">Competence</keyword>
<feature type="transmembrane region" description="Helical" evidence="3">
    <location>
        <begin position="12"/>
        <end position="36"/>
    </location>
</feature>
<dbReference type="InterPro" id="IPR012902">
    <property type="entry name" value="N_methyl_site"/>
</dbReference>
<dbReference type="Proteomes" id="UP000255326">
    <property type="component" value="Unassembled WGS sequence"/>
</dbReference>
<keyword evidence="3" id="KW-0812">Transmembrane</keyword>
<comment type="caution">
    <text evidence="4">The sequence shown here is derived from an EMBL/GenBank/DDBJ whole genome shotgun (WGS) entry which is preliminary data.</text>
</comment>
<keyword evidence="3" id="KW-0472">Membrane</keyword>
<protein>
    <submittedName>
        <fullName evidence="4">Prepilin-type N-terminal cleavage/methylation domain-containing protein</fullName>
    </submittedName>
</protein>
<name>A0A370GQC2_9BACI</name>
<dbReference type="GO" id="GO:0009986">
    <property type="term" value="C:cell surface"/>
    <property type="evidence" value="ECO:0007669"/>
    <property type="project" value="UniProtKB-SubCell"/>
</dbReference>
<organism evidence="4 5">
    <name type="scientific">Falsibacillus pallidus</name>
    <dbReference type="NCBI Taxonomy" id="493781"/>
    <lineage>
        <taxon>Bacteria</taxon>
        <taxon>Bacillati</taxon>
        <taxon>Bacillota</taxon>
        <taxon>Bacilli</taxon>
        <taxon>Bacillales</taxon>
        <taxon>Bacillaceae</taxon>
        <taxon>Falsibacillus</taxon>
    </lineage>
</organism>
<proteinExistence type="predicted"/>
<dbReference type="PROSITE" id="PS00409">
    <property type="entry name" value="PROKAR_NTER_METHYL"/>
    <property type="match status" value="1"/>
</dbReference>
<evidence type="ECO:0000256" key="3">
    <source>
        <dbReference type="SAM" id="Phobius"/>
    </source>
</evidence>
<dbReference type="AlphaFoldDB" id="A0A370GQC2"/>
<evidence type="ECO:0000313" key="4">
    <source>
        <dbReference type="EMBL" id="RDI44163.1"/>
    </source>
</evidence>
<keyword evidence="5" id="KW-1185">Reference proteome</keyword>
<reference evidence="4 5" key="1">
    <citation type="submission" date="2018-07" db="EMBL/GenBank/DDBJ databases">
        <title>Genomic Encyclopedia of Type Strains, Phase IV (KMG-IV): sequencing the most valuable type-strain genomes for metagenomic binning, comparative biology and taxonomic classification.</title>
        <authorList>
            <person name="Goeker M."/>
        </authorList>
    </citation>
    <scope>NUCLEOTIDE SEQUENCE [LARGE SCALE GENOMIC DNA]</scope>
    <source>
        <strain evidence="4 5">DSM 25281</strain>
    </source>
</reference>
<evidence type="ECO:0000256" key="1">
    <source>
        <dbReference type="ARBA" id="ARBA00004241"/>
    </source>
</evidence>
<evidence type="ECO:0000313" key="5">
    <source>
        <dbReference type="Proteomes" id="UP000255326"/>
    </source>
</evidence>
<dbReference type="GO" id="GO:0030420">
    <property type="term" value="P:establishment of competence for transformation"/>
    <property type="evidence" value="ECO:0007669"/>
    <property type="project" value="UniProtKB-KW"/>
</dbReference>
<dbReference type="NCBIfam" id="TIGR02532">
    <property type="entry name" value="IV_pilin_GFxxxE"/>
    <property type="match status" value="1"/>
</dbReference>
<dbReference type="OrthoDB" id="2456766at2"/>
<dbReference type="RefSeq" id="WP_158538351.1">
    <property type="nucleotide sequence ID" value="NZ_QQAY01000003.1"/>
</dbReference>
<evidence type="ECO:0000256" key="2">
    <source>
        <dbReference type="ARBA" id="ARBA00023287"/>
    </source>
</evidence>